<comment type="similarity">
    <text evidence="1">Belongs to the FAH family.</text>
</comment>
<dbReference type="Proteomes" id="UP001500556">
    <property type="component" value="Unassembled WGS sequence"/>
</dbReference>
<evidence type="ECO:0000256" key="1">
    <source>
        <dbReference type="ARBA" id="ARBA00010211"/>
    </source>
</evidence>
<comment type="caution">
    <text evidence="4">The sequence shown here is derived from an EMBL/GenBank/DDBJ whole genome shotgun (WGS) entry which is preliminary data.</text>
</comment>
<gene>
    <name evidence="4" type="ORF">GCM10025782_04130</name>
</gene>
<dbReference type="Gene3D" id="3.90.850.10">
    <property type="entry name" value="Fumarylacetoacetase-like, C-terminal domain"/>
    <property type="match status" value="1"/>
</dbReference>
<evidence type="ECO:0000256" key="2">
    <source>
        <dbReference type="ARBA" id="ARBA00022723"/>
    </source>
</evidence>
<evidence type="ECO:0000313" key="5">
    <source>
        <dbReference type="Proteomes" id="UP001500556"/>
    </source>
</evidence>
<keyword evidence="5" id="KW-1185">Reference proteome</keyword>
<dbReference type="Pfam" id="PF01557">
    <property type="entry name" value="FAA_hydrolase"/>
    <property type="match status" value="1"/>
</dbReference>
<organism evidence="4 5">
    <name type="scientific">Pedococcus ginsenosidimutans</name>
    <dbReference type="NCBI Taxonomy" id="490570"/>
    <lineage>
        <taxon>Bacteria</taxon>
        <taxon>Bacillati</taxon>
        <taxon>Actinomycetota</taxon>
        <taxon>Actinomycetes</taxon>
        <taxon>Micrococcales</taxon>
        <taxon>Intrasporangiaceae</taxon>
        <taxon>Pedococcus</taxon>
    </lineage>
</organism>
<dbReference type="GO" id="GO:0016787">
    <property type="term" value="F:hydrolase activity"/>
    <property type="evidence" value="ECO:0007669"/>
    <property type="project" value="UniProtKB-KW"/>
</dbReference>
<reference evidence="5" key="1">
    <citation type="journal article" date="2019" name="Int. J. Syst. Evol. Microbiol.">
        <title>The Global Catalogue of Microorganisms (GCM) 10K type strain sequencing project: providing services to taxonomists for standard genome sequencing and annotation.</title>
        <authorList>
            <consortium name="The Broad Institute Genomics Platform"/>
            <consortium name="The Broad Institute Genome Sequencing Center for Infectious Disease"/>
            <person name="Wu L."/>
            <person name="Ma J."/>
        </authorList>
    </citation>
    <scope>NUCLEOTIDE SEQUENCE [LARGE SCALE GENOMIC DNA]</scope>
    <source>
        <strain evidence="5">JCM 18961</strain>
    </source>
</reference>
<dbReference type="PANTHER" id="PTHR42796:SF4">
    <property type="entry name" value="FUMARYLACETOACETATE HYDROLASE DOMAIN-CONTAINING PROTEIN 2A"/>
    <property type="match status" value="1"/>
</dbReference>
<accession>A0ABP8XN93</accession>
<sequence>MRVARVGAPGAERPVVVAADGALLDLAGLTQDVDAAFLASLADLDPSTLPGLAPPPGASTLRFGPPVARPGKVVGIGLNYRDHAAEAGMPLPAEPVVFLKSPTSVSGPSDDVVMLPGSTTTDYEVELGVVLGRDLRGECDPHRALAAVAGYVLAQDVSDRALQLERGGTWTKGKSADTFCPLGPWLVTPDELGSPGVGGVRLRLSVDGDLRQDGSPCDMVFGIGELLCYTSGLMTLEAGDVVLTGTPAGVAMGRPEPRPYLRHGQVVEADGGVLGQQRTRVVDPGYGTIALDEEAAAG</sequence>
<keyword evidence="4" id="KW-0378">Hydrolase</keyword>
<dbReference type="InterPro" id="IPR011234">
    <property type="entry name" value="Fumarylacetoacetase-like_C"/>
</dbReference>
<dbReference type="InterPro" id="IPR051121">
    <property type="entry name" value="FAH"/>
</dbReference>
<proteinExistence type="inferred from homology"/>
<keyword evidence="2" id="KW-0479">Metal-binding</keyword>
<dbReference type="EMBL" id="BAABLO010000001">
    <property type="protein sequence ID" value="GAA4711227.1"/>
    <property type="molecule type" value="Genomic_DNA"/>
</dbReference>
<feature type="domain" description="Fumarylacetoacetase-like C-terminal" evidence="3">
    <location>
        <begin position="72"/>
        <end position="282"/>
    </location>
</feature>
<evidence type="ECO:0000313" key="4">
    <source>
        <dbReference type="EMBL" id="GAA4711227.1"/>
    </source>
</evidence>
<dbReference type="SUPFAM" id="SSF56529">
    <property type="entry name" value="FAH"/>
    <property type="match status" value="1"/>
</dbReference>
<dbReference type="InterPro" id="IPR036663">
    <property type="entry name" value="Fumarylacetoacetase_C_sf"/>
</dbReference>
<evidence type="ECO:0000259" key="3">
    <source>
        <dbReference type="Pfam" id="PF01557"/>
    </source>
</evidence>
<protein>
    <submittedName>
        <fullName evidence="4">Fumarylacetoacetate hydrolase family protein</fullName>
    </submittedName>
</protein>
<dbReference type="PANTHER" id="PTHR42796">
    <property type="entry name" value="FUMARYLACETOACETATE HYDROLASE DOMAIN-CONTAINING PROTEIN 2A-RELATED"/>
    <property type="match status" value="1"/>
</dbReference>
<name>A0ABP8XN93_9MICO</name>